<evidence type="ECO:0000256" key="1">
    <source>
        <dbReference type="SAM" id="MobiDB-lite"/>
    </source>
</evidence>
<gene>
    <name evidence="2" type="ORF">D187_000784</name>
</gene>
<dbReference type="EMBL" id="ANAH02000001">
    <property type="protein sequence ID" value="EPX65358.1"/>
    <property type="molecule type" value="Genomic_DNA"/>
</dbReference>
<reference evidence="2" key="1">
    <citation type="submission" date="2013-05" db="EMBL/GenBank/DDBJ databases">
        <title>Genome assembly of Cystobacter fuscus DSM 2262.</title>
        <authorList>
            <person name="Sharma G."/>
            <person name="Khatri I."/>
            <person name="Kaur C."/>
            <person name="Mayilraj S."/>
            <person name="Subramanian S."/>
        </authorList>
    </citation>
    <scope>NUCLEOTIDE SEQUENCE [LARGE SCALE GENOMIC DNA]</scope>
    <source>
        <strain evidence="2">DSM 2262</strain>
    </source>
</reference>
<organism evidence="2 3">
    <name type="scientific">Cystobacter fuscus (strain ATCC 25194 / DSM 2262 / NBRC 100088 / M29)</name>
    <dbReference type="NCBI Taxonomy" id="1242864"/>
    <lineage>
        <taxon>Bacteria</taxon>
        <taxon>Pseudomonadati</taxon>
        <taxon>Myxococcota</taxon>
        <taxon>Myxococcia</taxon>
        <taxon>Myxococcales</taxon>
        <taxon>Cystobacterineae</taxon>
        <taxon>Archangiaceae</taxon>
        <taxon>Cystobacter</taxon>
    </lineage>
</organism>
<feature type="region of interest" description="Disordered" evidence="1">
    <location>
        <begin position="1"/>
        <end position="53"/>
    </location>
</feature>
<protein>
    <submittedName>
        <fullName evidence="2">Uncharacterized protein</fullName>
    </submittedName>
</protein>
<accession>S9R8C7</accession>
<feature type="compositionally biased region" description="Basic residues" evidence="1">
    <location>
        <begin position="7"/>
        <end position="22"/>
    </location>
</feature>
<proteinExistence type="predicted"/>
<keyword evidence="3" id="KW-1185">Reference proteome</keyword>
<evidence type="ECO:0000313" key="2">
    <source>
        <dbReference type="EMBL" id="EPX65358.1"/>
    </source>
</evidence>
<sequence>MSIHREGHGKHVRARSHRRTPRSSRCFARECARGDTASGAASTPGARRRPENRLRSAVVAACSTVRSVLHRARDAEKSARHALHYITMR</sequence>
<dbReference type="Proteomes" id="UP000011682">
    <property type="component" value="Unassembled WGS sequence"/>
</dbReference>
<name>S9R8C7_CYSF2</name>
<evidence type="ECO:0000313" key="3">
    <source>
        <dbReference type="Proteomes" id="UP000011682"/>
    </source>
</evidence>
<comment type="caution">
    <text evidence="2">The sequence shown here is derived from an EMBL/GenBank/DDBJ whole genome shotgun (WGS) entry which is preliminary data.</text>
</comment>
<dbReference type="AlphaFoldDB" id="S9R8C7"/>